<dbReference type="Proteomes" id="UP000179242">
    <property type="component" value="Unassembled WGS sequence"/>
</dbReference>
<dbReference type="SUPFAM" id="SSF51126">
    <property type="entry name" value="Pectin lyase-like"/>
    <property type="match status" value="1"/>
</dbReference>
<name>A0A1F4U6K0_UNCSA</name>
<dbReference type="InterPro" id="IPR059226">
    <property type="entry name" value="Choice_anch_Q_dom"/>
</dbReference>
<dbReference type="Pfam" id="PF13229">
    <property type="entry name" value="Beta_helix"/>
    <property type="match status" value="1"/>
</dbReference>
<dbReference type="NCBIfam" id="NF041518">
    <property type="entry name" value="choice_anch_Q"/>
    <property type="match status" value="1"/>
</dbReference>
<evidence type="ECO:0000259" key="4">
    <source>
        <dbReference type="Pfam" id="PF12733"/>
    </source>
</evidence>
<dbReference type="InterPro" id="IPR039448">
    <property type="entry name" value="Beta_helix"/>
</dbReference>
<comment type="caution">
    <text evidence="6">The sequence shown here is derived from an EMBL/GenBank/DDBJ whole genome shotgun (WGS) entry which is preliminary data.</text>
</comment>
<comment type="subcellular location">
    <subcellularLocation>
        <location evidence="1">Secreted</location>
    </subcellularLocation>
</comment>
<dbReference type="InterPro" id="IPR006626">
    <property type="entry name" value="PbH1"/>
</dbReference>
<dbReference type="InterPro" id="IPR025883">
    <property type="entry name" value="Cadherin-like_domain"/>
</dbReference>
<keyword evidence="3" id="KW-0732">Signal</keyword>
<organism evidence="6 7">
    <name type="scientific">candidate division WOR-1 bacterium RIFOXYC2_FULL_46_14</name>
    <dbReference type="NCBI Taxonomy" id="1802587"/>
    <lineage>
        <taxon>Bacteria</taxon>
        <taxon>Bacillati</taxon>
        <taxon>Saganbacteria</taxon>
    </lineage>
</organism>
<accession>A0A1F4U6K0</accession>
<evidence type="ECO:0000313" key="7">
    <source>
        <dbReference type="Proteomes" id="UP000179242"/>
    </source>
</evidence>
<dbReference type="InterPro" id="IPR012334">
    <property type="entry name" value="Pectin_lyas_fold"/>
</dbReference>
<reference evidence="6 7" key="1">
    <citation type="journal article" date="2016" name="Nat. Commun.">
        <title>Thousands of microbial genomes shed light on interconnected biogeochemical processes in an aquifer system.</title>
        <authorList>
            <person name="Anantharaman K."/>
            <person name="Brown C.T."/>
            <person name="Hug L.A."/>
            <person name="Sharon I."/>
            <person name="Castelle C.J."/>
            <person name="Probst A.J."/>
            <person name="Thomas B.C."/>
            <person name="Singh A."/>
            <person name="Wilkins M.J."/>
            <person name="Karaoz U."/>
            <person name="Brodie E.L."/>
            <person name="Williams K.H."/>
            <person name="Hubbard S.S."/>
            <person name="Banfield J.F."/>
        </authorList>
    </citation>
    <scope>NUCLEOTIDE SEQUENCE [LARGE SCALE GENOMIC DNA]</scope>
</reference>
<evidence type="ECO:0000259" key="5">
    <source>
        <dbReference type="Pfam" id="PF13229"/>
    </source>
</evidence>
<sequence length="677" mass="70024">MPSAPAQSYILTSLSLSSGTLSPVFSSSVYDYAVTVGNSISNITVTPTASGSGGLIKVNGSAVTSGSASGAITLAVGANTISIDVKNNIGQTTSYGIVVTRESAASTPSPTPTPTPTYTYNLTGLTLSNGTLSPSFATAVVDYTSTVTNGVSSINVTPTAAGDGGTITVNGTAVSSGNTSGSIGLNVGSNTITVAITPTGGSATTYTITVTRLAAAPANTYYVSTTGSNSTGNGSQSTPWATPGYGVSQLQAGDTLIILGGTYIITDYNDDRLIPQNSGTSGSPITIQGETGNRPVLAARNTAASASSAGLGQIVDLNSKSYITINNIEFTHDPTASGTEVYVRDCIAGNGDHITLEDLYIHHVDQFGVNIQDVDTFTIRDCVIEYCGFGGIGSPDMGAGGGWKNIIIDGCDLSYNGHYWRNTNGLHDDADPNTNPYSRPDGIGLEEGPGPIEVKNCLFEHNRGDGIDLKIGNAYVHENIVANNSCDGIKLWAGTTTVENNLVYGTMDGDSTSAAWVALVIGAPAGETFIIQNNTFHCNPQRNHYISTIQYDEKSDINLTLRNNIFSNAAGTLYIDSNVSSYTIDNNLFDRVSSSYEIEIGGSALTVAQLNSLTNCENNIEAVPSFVSPAWGATGNYHLNSGSAGIDQGTSTGMPSADLDGISRPRGGVVDIGAYER</sequence>
<dbReference type="PANTHER" id="PTHR40088">
    <property type="entry name" value="PECTATE LYASE (EUROFUNG)"/>
    <property type="match status" value="1"/>
</dbReference>
<dbReference type="InterPro" id="IPR052052">
    <property type="entry name" value="Polysaccharide_Lyase_9"/>
</dbReference>
<dbReference type="AlphaFoldDB" id="A0A1F4U6K0"/>
<protein>
    <recommendedName>
        <fullName evidence="8">Right handed beta helix domain-containing protein</fullName>
    </recommendedName>
</protein>
<evidence type="ECO:0000256" key="2">
    <source>
        <dbReference type="ARBA" id="ARBA00022525"/>
    </source>
</evidence>
<dbReference type="PANTHER" id="PTHR40088:SF2">
    <property type="entry name" value="SECRETED SUGAR HYDROLASE"/>
    <property type="match status" value="1"/>
</dbReference>
<proteinExistence type="predicted"/>
<feature type="domain" description="Cadherin-like beta-sandwich-like" evidence="4">
    <location>
        <begin position="128"/>
        <end position="212"/>
    </location>
</feature>
<evidence type="ECO:0008006" key="8">
    <source>
        <dbReference type="Google" id="ProtNLM"/>
    </source>
</evidence>
<dbReference type="Pfam" id="PF12733">
    <property type="entry name" value="Cadherin-like"/>
    <property type="match status" value="2"/>
</dbReference>
<evidence type="ECO:0000313" key="6">
    <source>
        <dbReference type="EMBL" id="OGC40598.1"/>
    </source>
</evidence>
<dbReference type="InterPro" id="IPR011050">
    <property type="entry name" value="Pectin_lyase_fold/virulence"/>
</dbReference>
<dbReference type="GO" id="GO:0005576">
    <property type="term" value="C:extracellular region"/>
    <property type="evidence" value="ECO:0007669"/>
    <property type="project" value="UniProtKB-SubCell"/>
</dbReference>
<dbReference type="EMBL" id="MEUJ01000003">
    <property type="protein sequence ID" value="OGC40598.1"/>
    <property type="molecule type" value="Genomic_DNA"/>
</dbReference>
<dbReference type="GO" id="GO:0016837">
    <property type="term" value="F:carbon-oxygen lyase activity, acting on polysaccharides"/>
    <property type="evidence" value="ECO:0007669"/>
    <property type="project" value="TreeGrafter"/>
</dbReference>
<gene>
    <name evidence="6" type="ORF">A2438_06245</name>
</gene>
<keyword evidence="2" id="KW-0964">Secreted</keyword>
<evidence type="ECO:0000256" key="1">
    <source>
        <dbReference type="ARBA" id="ARBA00004613"/>
    </source>
</evidence>
<dbReference type="SMART" id="SM00710">
    <property type="entry name" value="PbH1"/>
    <property type="match status" value="7"/>
</dbReference>
<dbReference type="Gene3D" id="2.160.20.10">
    <property type="entry name" value="Single-stranded right-handed beta-helix, Pectin lyase-like"/>
    <property type="match status" value="1"/>
</dbReference>
<feature type="domain" description="Cadherin-like beta-sandwich-like" evidence="4">
    <location>
        <begin position="11"/>
        <end position="102"/>
    </location>
</feature>
<evidence type="ECO:0000256" key="3">
    <source>
        <dbReference type="ARBA" id="ARBA00022729"/>
    </source>
</evidence>
<feature type="domain" description="Right handed beta helix" evidence="5">
    <location>
        <begin position="350"/>
        <end position="503"/>
    </location>
</feature>